<reference evidence="1" key="1">
    <citation type="submission" date="2020-03" db="EMBL/GenBank/DDBJ databases">
        <authorList>
            <person name="Chebbi M.A."/>
            <person name="Drezen J.M."/>
        </authorList>
    </citation>
    <scope>NUCLEOTIDE SEQUENCE</scope>
    <source>
        <tissue evidence="1">Whole body</tissue>
    </source>
</reference>
<evidence type="ECO:0000313" key="1">
    <source>
        <dbReference type="EMBL" id="KAG8034279.1"/>
    </source>
</evidence>
<dbReference type="EMBL" id="JAAOIC020000068">
    <property type="protein sequence ID" value="KAG8034279.1"/>
    <property type="molecule type" value="Genomic_DNA"/>
</dbReference>
<feature type="non-terminal residue" evidence="1">
    <location>
        <position position="64"/>
    </location>
</feature>
<organism evidence="1 2">
    <name type="scientific">Cotesia typhae</name>
    <dbReference type="NCBI Taxonomy" id="2053667"/>
    <lineage>
        <taxon>Eukaryota</taxon>
        <taxon>Metazoa</taxon>
        <taxon>Ecdysozoa</taxon>
        <taxon>Arthropoda</taxon>
        <taxon>Hexapoda</taxon>
        <taxon>Insecta</taxon>
        <taxon>Pterygota</taxon>
        <taxon>Neoptera</taxon>
        <taxon>Endopterygota</taxon>
        <taxon>Hymenoptera</taxon>
        <taxon>Apocrita</taxon>
        <taxon>Ichneumonoidea</taxon>
        <taxon>Braconidae</taxon>
        <taxon>Microgastrinae</taxon>
        <taxon>Cotesia</taxon>
    </lineage>
</organism>
<gene>
    <name evidence="1" type="ORF">G9C98_001363</name>
</gene>
<keyword evidence="2" id="KW-1185">Reference proteome</keyword>
<reference evidence="1" key="2">
    <citation type="submission" date="2021-04" db="EMBL/GenBank/DDBJ databases">
        <title>Genome-wide patterns of bracovirus chromosomal integration into multiple host tissues during parasitism.</title>
        <authorList>
            <person name="Chebbi M.A.C."/>
        </authorList>
    </citation>
    <scope>NUCLEOTIDE SEQUENCE</scope>
    <source>
        <tissue evidence="1">Whole body</tissue>
    </source>
</reference>
<name>A0A8J5V5H0_9HYME</name>
<evidence type="ECO:0000313" key="2">
    <source>
        <dbReference type="Proteomes" id="UP000729913"/>
    </source>
</evidence>
<dbReference type="Proteomes" id="UP000729913">
    <property type="component" value="Unassembled WGS sequence"/>
</dbReference>
<dbReference type="AlphaFoldDB" id="A0A8J5V5H0"/>
<sequence length="64" mass="7379">FVRSESRRQGQATLNRSLGLGQDVEERFYGFIVLRYFGVNKSSCQRVVQAAHARRGRVLQRPRA</sequence>
<accession>A0A8J5V5H0</accession>
<proteinExistence type="predicted"/>
<comment type="caution">
    <text evidence="1">The sequence shown here is derived from an EMBL/GenBank/DDBJ whole genome shotgun (WGS) entry which is preliminary data.</text>
</comment>
<protein>
    <submittedName>
        <fullName evidence="1">Uncharacterized protein</fullName>
    </submittedName>
</protein>